<sequence length="122" mass="12275">MLCPPWRRPGRGLSDPRLGPRAAAVAREAEAAAAVAGRARRPARRGEGVISGQEAEAGSSFSSRPPISAAKRPPGLNRALSSPAVRSPARPHSLPGPQGLARGPLPAAAALPGFPPRGGGSS</sequence>
<proteinExistence type="predicted"/>
<feature type="region of interest" description="Disordered" evidence="1">
    <location>
        <begin position="33"/>
        <end position="122"/>
    </location>
</feature>
<protein>
    <submittedName>
        <fullName evidence="2">Uncharacterized protein</fullName>
    </submittedName>
</protein>
<accession>A0ABN8YMI5</accession>
<keyword evidence="3" id="KW-1185">Reference proteome</keyword>
<dbReference type="Proteomes" id="UP001176941">
    <property type="component" value="Chromosome 21"/>
</dbReference>
<evidence type="ECO:0000313" key="2">
    <source>
        <dbReference type="EMBL" id="CAI9162790.1"/>
    </source>
</evidence>
<feature type="compositionally biased region" description="Low complexity" evidence="1">
    <location>
        <begin position="95"/>
        <end position="112"/>
    </location>
</feature>
<evidence type="ECO:0000256" key="1">
    <source>
        <dbReference type="SAM" id="MobiDB-lite"/>
    </source>
</evidence>
<reference evidence="2" key="1">
    <citation type="submission" date="2023-04" db="EMBL/GenBank/DDBJ databases">
        <authorList>
            <consortium name="ELIXIR-Norway"/>
        </authorList>
    </citation>
    <scope>NUCLEOTIDE SEQUENCE [LARGE SCALE GENOMIC DNA]</scope>
</reference>
<organism evidence="2 3">
    <name type="scientific">Rangifer tarandus platyrhynchus</name>
    <name type="common">Svalbard reindeer</name>
    <dbReference type="NCBI Taxonomy" id="3082113"/>
    <lineage>
        <taxon>Eukaryota</taxon>
        <taxon>Metazoa</taxon>
        <taxon>Chordata</taxon>
        <taxon>Craniata</taxon>
        <taxon>Vertebrata</taxon>
        <taxon>Euteleostomi</taxon>
        <taxon>Mammalia</taxon>
        <taxon>Eutheria</taxon>
        <taxon>Laurasiatheria</taxon>
        <taxon>Artiodactyla</taxon>
        <taxon>Ruminantia</taxon>
        <taxon>Pecora</taxon>
        <taxon>Cervidae</taxon>
        <taxon>Odocoileinae</taxon>
        <taxon>Rangifer</taxon>
    </lineage>
</organism>
<name>A0ABN8YMI5_RANTA</name>
<evidence type="ECO:0000313" key="3">
    <source>
        <dbReference type="Proteomes" id="UP001176941"/>
    </source>
</evidence>
<dbReference type="EMBL" id="OX459957">
    <property type="protein sequence ID" value="CAI9162790.1"/>
    <property type="molecule type" value="Genomic_DNA"/>
</dbReference>
<gene>
    <name evidence="2" type="ORF">MRATA1EN1_LOCUS11752</name>
</gene>